<organism evidence="1 2">
    <name type="scientific">Fusarium keratoplasticum</name>
    <dbReference type="NCBI Taxonomy" id="1328300"/>
    <lineage>
        <taxon>Eukaryota</taxon>
        <taxon>Fungi</taxon>
        <taxon>Dikarya</taxon>
        <taxon>Ascomycota</taxon>
        <taxon>Pezizomycotina</taxon>
        <taxon>Sordariomycetes</taxon>
        <taxon>Hypocreomycetidae</taxon>
        <taxon>Hypocreales</taxon>
        <taxon>Nectriaceae</taxon>
        <taxon>Fusarium</taxon>
        <taxon>Fusarium solani species complex</taxon>
    </lineage>
</organism>
<name>A0ACC0R3Z7_9HYPO</name>
<proteinExistence type="predicted"/>
<evidence type="ECO:0000313" key="1">
    <source>
        <dbReference type="EMBL" id="KAI8674604.1"/>
    </source>
</evidence>
<protein>
    <submittedName>
        <fullName evidence="1">NACHT domain-containing protein</fullName>
    </submittedName>
</protein>
<gene>
    <name evidence="1" type="ORF">NCS57_00358800</name>
</gene>
<sequence>MAVKLHLERNANANLHWVTLACRTLERARRGQAIDRVHLFPPGLDNLYLHLFRQILESFGNRPCQKVLVFAAVVSRPISLKEFSCLAGIEKTETAQLVGICYAFLTLQHETIYFVHQSAKDFLLSSSAPIEVAPTHREIIERSLQAMNSTLERDIYKLKRPGVSIDEFFVPRPDPLASVRYSCIFWTDHLIQLASEGREAMSELIADGGPVDLFLRQSFLNWIEALSLLKSFLSGVRSVARLSSLLEGRQDVAKPILLSKLVDDAHRFMRFHQVGIENYPLQVYSGALIFSPSKSLIKQIFHNEEPRDIVLKPHIGEYWSSVFSAFEGHNADVVAMSSSSSPKGIVVASASTDGTIKHKFPFSIFSNPSLESIILSFPEGSSDKLLSASGSTVSIWNLITGGQEGVLEHPSQVSVIALSFCNGTTTESVTLPTDWTVTVWNLEARKAIKKMVIGSEVTRKVALGPLSFANFACGGGGKGRILIQPRSSGFFLLRVGPLAVWELETGKCLRVFEDDSTMAGTYPGGYLRGEYSEYTIAFSPNGKLVSASGVTGCIRVWSVDTGECIHTLALKDGLFSQSDLLYNSFPRYLAPISLAFNRASTQLIWIGWWPSHGSLGVYSVDTGECPPMLHVTGSFRSALRVLESTNNIAISDSQMINVIDPFSEGTEMPDSIAANQHVLISKNERYVAYFTQGNTLQIHDLSVPALLMERTLNRDSDSKYFEDSRLWTVFFNPFSGNDNSPCEDLPSLLEPRPITRHKYQIEGSWILRDSEKHLWLPSRYRPVSTGVVHQNQDVRGSTLAVRWDSSNVYYMRFSNNSEEESRP</sequence>
<dbReference type="Proteomes" id="UP001065298">
    <property type="component" value="Chromosome 3"/>
</dbReference>
<evidence type="ECO:0000313" key="2">
    <source>
        <dbReference type="Proteomes" id="UP001065298"/>
    </source>
</evidence>
<keyword evidence="2" id="KW-1185">Reference proteome</keyword>
<accession>A0ACC0R3Z7</accession>
<comment type="caution">
    <text evidence="1">The sequence shown here is derived from an EMBL/GenBank/DDBJ whole genome shotgun (WGS) entry which is preliminary data.</text>
</comment>
<dbReference type="EMBL" id="CM046505">
    <property type="protein sequence ID" value="KAI8674604.1"/>
    <property type="molecule type" value="Genomic_DNA"/>
</dbReference>
<reference evidence="1" key="1">
    <citation type="submission" date="2022-06" db="EMBL/GenBank/DDBJ databases">
        <title>Fusarium solani species complex genomes reveal bases of compartmentalisation and animal pathogenesis.</title>
        <authorList>
            <person name="Tsai I.J."/>
        </authorList>
    </citation>
    <scope>NUCLEOTIDE SEQUENCE</scope>
    <source>
        <strain evidence="1">Fu6.1</strain>
    </source>
</reference>